<comment type="caution">
    <text evidence="2">The sequence shown here is derived from an EMBL/GenBank/DDBJ whole genome shotgun (WGS) entry which is preliminary data.</text>
</comment>
<gene>
    <name evidence="2" type="ORF">C7383_11172</name>
</gene>
<dbReference type="GO" id="GO:0009976">
    <property type="term" value="F:tocopherol cyclase activity"/>
    <property type="evidence" value="ECO:0007669"/>
    <property type="project" value="InterPro"/>
</dbReference>
<evidence type="ECO:0000313" key="2">
    <source>
        <dbReference type="EMBL" id="PWJ73741.1"/>
    </source>
</evidence>
<sequence length="333" mass="37579">MKQFHGRNKKSSYFEGWYLKHQSGEDTVCFIPAFHVDERGERSASLQVIVNEKTGFMEYPASRFYASESGFYCHIGNSRFSINSIEVDFECEGMRVKGKIEYSQVKPPKKDIMGPFAAVPFMQCYHGILSMSHELKGELDINGRTVNFDGGRGYIEKDRGTSFPSAYTWLQCSWGERAGHSLMLAVAEIPLPGFAGHPVAGRLCKDSQITKSPGTFTGIIFSALIGGEEYRITTYKGARIIKNDGNEIWIRQKDLLLKVRMYETSGQSSKETAGREKGGGIALRAPRWGRMSQFIMERPRCRVRCRLTSNGKPVFDMTSEKASAERRERGNLR</sequence>
<dbReference type="PANTHER" id="PTHR35309">
    <property type="match status" value="1"/>
</dbReference>
<organism evidence="2 3">
    <name type="scientific">Murimonas intestini</name>
    <dbReference type="NCBI Taxonomy" id="1337051"/>
    <lineage>
        <taxon>Bacteria</taxon>
        <taxon>Bacillati</taxon>
        <taxon>Bacillota</taxon>
        <taxon>Clostridia</taxon>
        <taxon>Lachnospirales</taxon>
        <taxon>Lachnospiraceae</taxon>
        <taxon>Murimonas</taxon>
    </lineage>
</organism>
<feature type="compositionally biased region" description="Basic and acidic residues" evidence="1">
    <location>
        <begin position="318"/>
        <end position="333"/>
    </location>
</feature>
<dbReference type="EMBL" id="QGGY01000011">
    <property type="protein sequence ID" value="PWJ73741.1"/>
    <property type="molecule type" value="Genomic_DNA"/>
</dbReference>
<reference evidence="2 3" key="1">
    <citation type="submission" date="2018-05" db="EMBL/GenBank/DDBJ databases">
        <authorList>
            <person name="Goeker M."/>
            <person name="Huntemann M."/>
            <person name="Clum A."/>
            <person name="Pillay M."/>
            <person name="Palaniappan K."/>
            <person name="Varghese N."/>
            <person name="Mikhailova N."/>
            <person name="Stamatis D."/>
            <person name="Reddy T."/>
            <person name="Daum C."/>
            <person name="Shapiro N."/>
            <person name="Ivanova N."/>
            <person name="Kyrpides N."/>
            <person name="Woyke T."/>
        </authorList>
    </citation>
    <scope>NUCLEOTIDE SEQUENCE [LARGE SCALE GENOMIC DNA]</scope>
    <source>
        <strain evidence="2 3">DSM 26524</strain>
    </source>
</reference>
<dbReference type="SUPFAM" id="SSF159245">
    <property type="entry name" value="AttH-like"/>
    <property type="match status" value="1"/>
</dbReference>
<dbReference type="InterPro" id="IPR025893">
    <property type="entry name" value="Tocopherol_cyclase"/>
</dbReference>
<dbReference type="RefSeq" id="WP_109747540.1">
    <property type="nucleotide sequence ID" value="NZ_JANKBI010000011.1"/>
</dbReference>
<dbReference type="PANTHER" id="PTHR35309:SF4">
    <property type="entry name" value="TOCOPHEROL CYCLASE"/>
    <property type="match status" value="1"/>
</dbReference>
<protein>
    <submittedName>
        <fullName evidence="2">Tocopherol cyclase-like protein</fullName>
    </submittedName>
</protein>
<name>A0AB73T0Y2_9FIRM</name>
<proteinExistence type="predicted"/>
<accession>A0AB73T0Y2</accession>
<dbReference type="Pfam" id="PF14249">
    <property type="entry name" value="Tocopherol_cycl"/>
    <property type="match status" value="1"/>
</dbReference>
<keyword evidence="3" id="KW-1185">Reference proteome</keyword>
<evidence type="ECO:0000313" key="3">
    <source>
        <dbReference type="Proteomes" id="UP000245412"/>
    </source>
</evidence>
<evidence type="ECO:0000256" key="1">
    <source>
        <dbReference type="SAM" id="MobiDB-lite"/>
    </source>
</evidence>
<feature type="region of interest" description="Disordered" evidence="1">
    <location>
        <begin position="314"/>
        <end position="333"/>
    </location>
</feature>
<dbReference type="AlphaFoldDB" id="A0AB73T0Y2"/>
<dbReference type="Proteomes" id="UP000245412">
    <property type="component" value="Unassembled WGS sequence"/>
</dbReference>